<proteinExistence type="predicted"/>
<gene>
    <name evidence="2" type="ORF">TrCOL_g1155</name>
</gene>
<feature type="transmembrane region" description="Helical" evidence="1">
    <location>
        <begin position="140"/>
        <end position="160"/>
    </location>
</feature>
<dbReference type="Proteomes" id="UP001165065">
    <property type="component" value="Unassembled WGS sequence"/>
</dbReference>
<keyword evidence="1" id="KW-1133">Transmembrane helix</keyword>
<feature type="transmembrane region" description="Helical" evidence="1">
    <location>
        <begin position="12"/>
        <end position="34"/>
    </location>
</feature>
<name>A0A9W7LEE5_9STRA</name>
<evidence type="ECO:0000313" key="2">
    <source>
        <dbReference type="EMBL" id="GMI46948.1"/>
    </source>
</evidence>
<comment type="caution">
    <text evidence="2">The sequence shown here is derived from an EMBL/GenBank/DDBJ whole genome shotgun (WGS) entry which is preliminary data.</text>
</comment>
<evidence type="ECO:0000256" key="1">
    <source>
        <dbReference type="SAM" id="Phobius"/>
    </source>
</evidence>
<evidence type="ECO:0000313" key="3">
    <source>
        <dbReference type="Proteomes" id="UP001165065"/>
    </source>
</evidence>
<keyword evidence="1" id="KW-0812">Transmembrane</keyword>
<organism evidence="2 3">
    <name type="scientific">Triparma columacea</name>
    <dbReference type="NCBI Taxonomy" id="722753"/>
    <lineage>
        <taxon>Eukaryota</taxon>
        <taxon>Sar</taxon>
        <taxon>Stramenopiles</taxon>
        <taxon>Ochrophyta</taxon>
        <taxon>Bolidophyceae</taxon>
        <taxon>Parmales</taxon>
        <taxon>Triparmaceae</taxon>
        <taxon>Triparma</taxon>
    </lineage>
</organism>
<keyword evidence="1" id="KW-0472">Membrane</keyword>
<dbReference type="OrthoDB" id="10388570at2759"/>
<feature type="transmembrane region" description="Helical" evidence="1">
    <location>
        <begin position="97"/>
        <end position="120"/>
    </location>
</feature>
<sequence length="224" mass="25016">MPTSLQQFSVAHGVTIPCFIFGALLGMLLGFNVYRSIFHKPNSGTLTPTMEDGNRRIKDSPNRLFSIFGAMFTGGNTLKRLKTSADKPTRPPFHIPVLLVFVATFGVIGAFPGFMLNWHMDYVAELEVDLQETLHLRRGAVIALSIIVLAVYYILILFAIMKSFPHVTIKGRGKVGKKLRRQEMKTKKEADAMNSLLMSTKHSNAVKAYEKALKRKKTSANKTD</sequence>
<reference evidence="3" key="1">
    <citation type="journal article" date="2023" name="Commun. Biol.">
        <title>Genome analysis of Parmales, the sister group of diatoms, reveals the evolutionary specialization of diatoms from phago-mixotrophs to photoautotrophs.</title>
        <authorList>
            <person name="Ban H."/>
            <person name="Sato S."/>
            <person name="Yoshikawa S."/>
            <person name="Yamada K."/>
            <person name="Nakamura Y."/>
            <person name="Ichinomiya M."/>
            <person name="Sato N."/>
            <person name="Blanc-Mathieu R."/>
            <person name="Endo H."/>
            <person name="Kuwata A."/>
            <person name="Ogata H."/>
        </authorList>
    </citation>
    <scope>NUCLEOTIDE SEQUENCE [LARGE SCALE GENOMIC DNA]</scope>
</reference>
<dbReference type="AlphaFoldDB" id="A0A9W7LEE5"/>
<protein>
    <submittedName>
        <fullName evidence="2">Uncharacterized protein</fullName>
    </submittedName>
</protein>
<accession>A0A9W7LEE5</accession>
<keyword evidence="3" id="KW-1185">Reference proteome</keyword>
<dbReference type="EMBL" id="BRYA01000321">
    <property type="protein sequence ID" value="GMI46948.1"/>
    <property type="molecule type" value="Genomic_DNA"/>
</dbReference>